<feature type="compositionally biased region" description="Polar residues" evidence="1">
    <location>
        <begin position="145"/>
        <end position="161"/>
    </location>
</feature>
<protein>
    <submittedName>
        <fullName evidence="2">Uncharacterized protein</fullName>
    </submittedName>
</protein>
<dbReference type="OrthoDB" id="10606157at2759"/>
<evidence type="ECO:0000256" key="1">
    <source>
        <dbReference type="SAM" id="MobiDB-lite"/>
    </source>
</evidence>
<organism evidence="2 3">
    <name type="scientific">Stylophora pistillata</name>
    <name type="common">Smooth cauliflower coral</name>
    <dbReference type="NCBI Taxonomy" id="50429"/>
    <lineage>
        <taxon>Eukaryota</taxon>
        <taxon>Metazoa</taxon>
        <taxon>Cnidaria</taxon>
        <taxon>Anthozoa</taxon>
        <taxon>Hexacorallia</taxon>
        <taxon>Scleractinia</taxon>
        <taxon>Astrocoeniina</taxon>
        <taxon>Pocilloporidae</taxon>
        <taxon>Stylophora</taxon>
    </lineage>
</organism>
<feature type="region of interest" description="Disordered" evidence="1">
    <location>
        <begin position="631"/>
        <end position="692"/>
    </location>
</feature>
<comment type="caution">
    <text evidence="2">The sequence shown here is derived from an EMBL/GenBank/DDBJ whole genome shotgun (WGS) entry which is preliminary data.</text>
</comment>
<dbReference type="Proteomes" id="UP000225706">
    <property type="component" value="Unassembled WGS sequence"/>
</dbReference>
<gene>
    <name evidence="2" type="ORF">AWC38_SpisGene22640</name>
</gene>
<evidence type="ECO:0000313" key="2">
    <source>
        <dbReference type="EMBL" id="PFX13287.1"/>
    </source>
</evidence>
<feature type="region of interest" description="Disordered" evidence="1">
    <location>
        <begin position="533"/>
        <end position="560"/>
    </location>
</feature>
<feature type="compositionally biased region" description="Polar residues" evidence="1">
    <location>
        <begin position="1"/>
        <end position="13"/>
    </location>
</feature>
<accession>A0A2B4RAA0</accession>
<dbReference type="AlphaFoldDB" id="A0A2B4RAA0"/>
<feature type="region of interest" description="Disordered" evidence="1">
    <location>
        <begin position="1"/>
        <end position="37"/>
    </location>
</feature>
<feature type="region of interest" description="Disordered" evidence="1">
    <location>
        <begin position="131"/>
        <end position="161"/>
    </location>
</feature>
<name>A0A2B4RAA0_STYPI</name>
<feature type="region of interest" description="Disordered" evidence="1">
    <location>
        <begin position="57"/>
        <end position="93"/>
    </location>
</feature>
<feature type="compositionally biased region" description="Polar residues" evidence="1">
    <location>
        <begin position="631"/>
        <end position="649"/>
    </location>
</feature>
<reference evidence="3" key="1">
    <citation type="journal article" date="2017" name="bioRxiv">
        <title>Comparative analysis of the genomes of Stylophora pistillata and Acropora digitifera provides evidence for extensive differences between species of corals.</title>
        <authorList>
            <person name="Voolstra C.R."/>
            <person name="Li Y."/>
            <person name="Liew Y.J."/>
            <person name="Baumgarten S."/>
            <person name="Zoccola D."/>
            <person name="Flot J.-F."/>
            <person name="Tambutte S."/>
            <person name="Allemand D."/>
            <person name="Aranda M."/>
        </authorList>
    </citation>
    <scope>NUCLEOTIDE SEQUENCE [LARGE SCALE GENOMIC DNA]</scope>
</reference>
<dbReference type="EMBL" id="LSMT01001016">
    <property type="protein sequence ID" value="PFX13287.1"/>
    <property type="molecule type" value="Genomic_DNA"/>
</dbReference>
<feature type="compositionally biased region" description="Polar residues" evidence="1">
    <location>
        <begin position="76"/>
        <end position="90"/>
    </location>
</feature>
<sequence length="692" mass="76409">MTKNKTADNLNQISDDEESEWLANIDPSLLDESNEEEQLDVQEISSFNSLKKIETATKQRVSLESSSEDCRDSGFETCNTSQGSSRNQTDPLLIGSITRSPEPWHEFRANPDVELFYPLDEAEKTVNGYGYSETDDSSGDAFKVASTSSYDPESEGTMQDTLSRNYNSSDQRRVPLLHNNITNSPADGAFDEDISNLDIQLLFSMQEDLEKTYQNYESSDNSIFGVPCEAVPVHSNVESEEAYHSAEQENSNSNVEAEEANYGAEQGNLIQKIGPSSGPVEGGGNFLITVSEELPDCIDSGFAYFGSNHAVLTKLNKFTFEGRIPAAQQPGVVRVCVYSDTNRFLGETDFEYEDMMDRVAFHAVQLGSEGVSKLYALMAKHSINMWNQSSSVKQISELSGQATGAMNDSCQERSSLAEDIVIADENDDLAQDLQDLINWVRVRQMNCQTEELTDRQTYRYTAVWIPDSPLSLPLVYTRLSKSQEANPKAESTQLLNKPVNIELDVSHGIPATVTEGFTSEPSIGDNKYVGSGDFLEWNTPSPESKKTKVNAVNEDQDTEQDLSQEWVFSSEEGTSCARLESQDDNSMLDLPGIDVDIKGSLYQDDELLKTPHTENAKSQNVELSLSITSMQKSATHDGPSTQYATQSPSKDPLQDGTGNRKSNVVPSQHSNKDITDNSGQEWAKSGTHSDAN</sequence>
<keyword evidence="3" id="KW-1185">Reference proteome</keyword>
<feature type="compositionally biased region" description="Polar residues" evidence="1">
    <location>
        <begin position="656"/>
        <end position="669"/>
    </location>
</feature>
<proteinExistence type="predicted"/>
<evidence type="ECO:0000313" key="3">
    <source>
        <dbReference type="Proteomes" id="UP000225706"/>
    </source>
</evidence>
<feature type="compositionally biased region" description="Polar residues" evidence="1">
    <location>
        <begin position="676"/>
        <end position="692"/>
    </location>
</feature>